<dbReference type="Proteomes" id="UP000030669">
    <property type="component" value="Unassembled WGS sequence"/>
</dbReference>
<keyword evidence="8" id="KW-1185">Reference proteome</keyword>
<dbReference type="OrthoDB" id="432970at2759"/>
<dbReference type="InterPro" id="IPR002110">
    <property type="entry name" value="Ankyrin_rpt"/>
</dbReference>
<evidence type="ECO:0000256" key="4">
    <source>
        <dbReference type="PROSITE-ProRule" id="PRU00023"/>
    </source>
</evidence>
<dbReference type="Gene3D" id="6.10.140.2220">
    <property type="match status" value="1"/>
</dbReference>
<keyword evidence="4" id="KW-0040">ANK repeat</keyword>
<evidence type="ECO:0000313" key="7">
    <source>
        <dbReference type="EMBL" id="EPQ56112.1"/>
    </source>
</evidence>
<dbReference type="InterPro" id="IPR002893">
    <property type="entry name" value="Znf_MYND"/>
</dbReference>
<feature type="domain" description="MYND-type" evidence="6">
    <location>
        <begin position="410"/>
        <end position="452"/>
    </location>
</feature>
<evidence type="ECO:0000256" key="2">
    <source>
        <dbReference type="ARBA" id="ARBA00022771"/>
    </source>
</evidence>
<evidence type="ECO:0000256" key="1">
    <source>
        <dbReference type="ARBA" id="ARBA00022723"/>
    </source>
</evidence>
<dbReference type="Gene3D" id="1.25.40.20">
    <property type="entry name" value="Ankyrin repeat-containing domain"/>
    <property type="match status" value="1"/>
</dbReference>
<dbReference type="PROSITE" id="PS50865">
    <property type="entry name" value="ZF_MYND_2"/>
    <property type="match status" value="1"/>
</dbReference>
<keyword evidence="1" id="KW-0479">Metal-binding</keyword>
<dbReference type="SUPFAM" id="SSF48403">
    <property type="entry name" value="Ankyrin repeat"/>
    <property type="match status" value="1"/>
</dbReference>
<dbReference type="KEGG" id="gtr:GLOTRDRAFT_128069"/>
<evidence type="ECO:0000256" key="3">
    <source>
        <dbReference type="ARBA" id="ARBA00022833"/>
    </source>
</evidence>
<dbReference type="GeneID" id="19301663"/>
<protein>
    <recommendedName>
        <fullName evidence="6">MYND-type domain-containing protein</fullName>
    </recommendedName>
</protein>
<dbReference type="InterPro" id="IPR036770">
    <property type="entry name" value="Ankyrin_rpt-contain_sf"/>
</dbReference>
<dbReference type="RefSeq" id="XP_007864887.1">
    <property type="nucleotide sequence ID" value="XM_007866696.1"/>
</dbReference>
<keyword evidence="3" id="KW-0862">Zinc</keyword>
<keyword evidence="2 5" id="KW-0863">Zinc-finger</keyword>
<dbReference type="AlphaFoldDB" id="S7Q9B3"/>
<evidence type="ECO:0000259" key="6">
    <source>
        <dbReference type="PROSITE" id="PS50865"/>
    </source>
</evidence>
<evidence type="ECO:0000313" key="8">
    <source>
        <dbReference type="Proteomes" id="UP000030669"/>
    </source>
</evidence>
<dbReference type="SUPFAM" id="SSF144232">
    <property type="entry name" value="HIT/MYND zinc finger-like"/>
    <property type="match status" value="1"/>
</dbReference>
<name>S7Q9B3_GLOTA</name>
<feature type="repeat" description="ANK" evidence="4">
    <location>
        <begin position="73"/>
        <end position="105"/>
    </location>
</feature>
<dbReference type="EMBL" id="KB469300">
    <property type="protein sequence ID" value="EPQ56112.1"/>
    <property type="molecule type" value="Genomic_DNA"/>
</dbReference>
<dbReference type="PROSITE" id="PS50088">
    <property type="entry name" value="ANK_REPEAT"/>
    <property type="match status" value="1"/>
</dbReference>
<organism evidence="7 8">
    <name type="scientific">Gloeophyllum trabeum (strain ATCC 11539 / FP-39264 / Madison 617)</name>
    <name type="common">Brown rot fungus</name>
    <dbReference type="NCBI Taxonomy" id="670483"/>
    <lineage>
        <taxon>Eukaryota</taxon>
        <taxon>Fungi</taxon>
        <taxon>Dikarya</taxon>
        <taxon>Basidiomycota</taxon>
        <taxon>Agaricomycotina</taxon>
        <taxon>Agaricomycetes</taxon>
        <taxon>Gloeophyllales</taxon>
        <taxon>Gloeophyllaceae</taxon>
        <taxon>Gloeophyllum</taxon>
    </lineage>
</organism>
<dbReference type="GO" id="GO:0008270">
    <property type="term" value="F:zinc ion binding"/>
    <property type="evidence" value="ECO:0007669"/>
    <property type="project" value="UniProtKB-KW"/>
</dbReference>
<accession>S7Q9B3</accession>
<dbReference type="eggNOG" id="ENOG502RCJE">
    <property type="taxonomic scope" value="Eukaryota"/>
</dbReference>
<sequence>MPSNTSKPLIPAEVLRKLRTDPLLDVDNTVITSAEWHAVRLALVANKPGDMSTETIVVLQGTSPFQTPFRAEDGKKWLHYAAERGDPCCALEFIHLGATIDAKDSRGYTPLRLGMNIMLAGSEVLEGRRCGVQWLAPTPDEDPRYAETMVHRVKWVCRLLIEQHADVNHTLASDTRSILDCACIARDWELIELLLRHGAEPWKQTADGRRIGRLGGKTLVECHAAGSKPYPPEYLCRCGTGKTYGKCCSKRGVVFDEYWDEKSQWIGGSETRKIFLHTDGSMDLDDIALLQENLRLISTRENSVDLGIVNAQDTRCVIRRYLEIMRKHLREIEAVVDPTFYYAMTNTDFIPIPQGRSASNTQQATEKAKDWNGLIDRYIELGTDPRPSLEIEQAAKINNYCGALHRKCEGVACGKLERRDLEKLNLCSKCKTAVYCGRECQASAWKRHKYACQAGASVQQMLASQVAVQKYMIPAMQQAAQEHVYGETTST</sequence>
<evidence type="ECO:0000256" key="5">
    <source>
        <dbReference type="PROSITE-ProRule" id="PRU00134"/>
    </source>
</evidence>
<dbReference type="OMA" id="DEFAGCS"/>
<gene>
    <name evidence="7" type="ORF">GLOTRDRAFT_128069</name>
</gene>
<reference evidence="7 8" key="1">
    <citation type="journal article" date="2012" name="Science">
        <title>The Paleozoic origin of enzymatic lignin decomposition reconstructed from 31 fungal genomes.</title>
        <authorList>
            <person name="Floudas D."/>
            <person name="Binder M."/>
            <person name="Riley R."/>
            <person name="Barry K."/>
            <person name="Blanchette R.A."/>
            <person name="Henrissat B."/>
            <person name="Martinez A.T."/>
            <person name="Otillar R."/>
            <person name="Spatafora J.W."/>
            <person name="Yadav J.S."/>
            <person name="Aerts A."/>
            <person name="Benoit I."/>
            <person name="Boyd A."/>
            <person name="Carlson A."/>
            <person name="Copeland A."/>
            <person name="Coutinho P.M."/>
            <person name="de Vries R.P."/>
            <person name="Ferreira P."/>
            <person name="Findley K."/>
            <person name="Foster B."/>
            <person name="Gaskell J."/>
            <person name="Glotzer D."/>
            <person name="Gorecki P."/>
            <person name="Heitman J."/>
            <person name="Hesse C."/>
            <person name="Hori C."/>
            <person name="Igarashi K."/>
            <person name="Jurgens J.A."/>
            <person name="Kallen N."/>
            <person name="Kersten P."/>
            <person name="Kohler A."/>
            <person name="Kuees U."/>
            <person name="Kumar T.K.A."/>
            <person name="Kuo A."/>
            <person name="LaButti K."/>
            <person name="Larrondo L.F."/>
            <person name="Lindquist E."/>
            <person name="Ling A."/>
            <person name="Lombard V."/>
            <person name="Lucas S."/>
            <person name="Lundell T."/>
            <person name="Martin R."/>
            <person name="McLaughlin D.J."/>
            <person name="Morgenstern I."/>
            <person name="Morin E."/>
            <person name="Murat C."/>
            <person name="Nagy L.G."/>
            <person name="Nolan M."/>
            <person name="Ohm R.A."/>
            <person name="Patyshakuliyeva A."/>
            <person name="Rokas A."/>
            <person name="Ruiz-Duenas F.J."/>
            <person name="Sabat G."/>
            <person name="Salamov A."/>
            <person name="Samejima M."/>
            <person name="Schmutz J."/>
            <person name="Slot J.C."/>
            <person name="St John F."/>
            <person name="Stenlid J."/>
            <person name="Sun H."/>
            <person name="Sun S."/>
            <person name="Syed K."/>
            <person name="Tsang A."/>
            <person name="Wiebenga A."/>
            <person name="Young D."/>
            <person name="Pisabarro A."/>
            <person name="Eastwood D.C."/>
            <person name="Martin F."/>
            <person name="Cullen D."/>
            <person name="Grigoriev I.V."/>
            <person name="Hibbett D.S."/>
        </authorList>
    </citation>
    <scope>NUCLEOTIDE SEQUENCE [LARGE SCALE GENOMIC DNA]</scope>
    <source>
        <strain evidence="7 8">ATCC 11539</strain>
    </source>
</reference>
<proteinExistence type="predicted"/>
<dbReference type="Pfam" id="PF01753">
    <property type="entry name" value="zf-MYND"/>
    <property type="match status" value="1"/>
</dbReference>
<dbReference type="HOGENOM" id="CLU_034220_0_0_1"/>